<evidence type="ECO:0000256" key="1">
    <source>
        <dbReference type="SAM" id="MobiDB-lite"/>
    </source>
</evidence>
<keyword evidence="2" id="KW-1133">Transmembrane helix</keyword>
<name>A0ABX8RUB7_NOCIO</name>
<dbReference type="RefSeq" id="WP_218475095.1">
    <property type="nucleotide sequence ID" value="NZ_BAABJN010000001.1"/>
</dbReference>
<accession>A0ABX8RUB7</accession>
<reference evidence="3 4" key="1">
    <citation type="submission" date="2021-07" db="EMBL/GenBank/DDBJ databases">
        <title>Whole Genome Sequence of Nocardia Iowensis.</title>
        <authorList>
            <person name="Lamm A."/>
            <person name="Collins-Fairclough A.M."/>
            <person name="Bunk B."/>
            <person name="Sproer C."/>
        </authorList>
    </citation>
    <scope>NUCLEOTIDE SEQUENCE [LARGE SCALE GENOMIC DNA]</scope>
    <source>
        <strain evidence="3 4">NRRL 5646</strain>
    </source>
</reference>
<proteinExistence type="predicted"/>
<organism evidence="3 4">
    <name type="scientific">Nocardia iowensis</name>
    <dbReference type="NCBI Taxonomy" id="204891"/>
    <lineage>
        <taxon>Bacteria</taxon>
        <taxon>Bacillati</taxon>
        <taxon>Actinomycetota</taxon>
        <taxon>Actinomycetes</taxon>
        <taxon>Mycobacteriales</taxon>
        <taxon>Nocardiaceae</taxon>
        <taxon>Nocardia</taxon>
    </lineage>
</organism>
<protein>
    <submittedName>
        <fullName evidence="3">Uncharacterized protein</fullName>
    </submittedName>
</protein>
<gene>
    <name evidence="3" type="ORF">KV110_09100</name>
</gene>
<dbReference type="EMBL" id="CP078145">
    <property type="protein sequence ID" value="QXN93234.1"/>
    <property type="molecule type" value="Genomic_DNA"/>
</dbReference>
<keyword evidence="2" id="KW-0812">Transmembrane</keyword>
<keyword evidence="2" id="KW-0472">Membrane</keyword>
<feature type="transmembrane region" description="Helical" evidence="2">
    <location>
        <begin position="33"/>
        <end position="52"/>
    </location>
</feature>
<dbReference type="Proteomes" id="UP000694257">
    <property type="component" value="Chromosome"/>
</dbReference>
<evidence type="ECO:0000256" key="2">
    <source>
        <dbReference type="SAM" id="Phobius"/>
    </source>
</evidence>
<evidence type="ECO:0000313" key="4">
    <source>
        <dbReference type="Proteomes" id="UP000694257"/>
    </source>
</evidence>
<sequence>MNLALLWATALPDYFDAAGGRTPNGDPIGNLWYTIACFVIAIATVLATFLVPQGKSHDEGTRPAVQPTATHTA</sequence>
<evidence type="ECO:0000313" key="3">
    <source>
        <dbReference type="EMBL" id="QXN93234.1"/>
    </source>
</evidence>
<keyword evidence="4" id="KW-1185">Reference proteome</keyword>
<feature type="region of interest" description="Disordered" evidence="1">
    <location>
        <begin position="54"/>
        <end position="73"/>
    </location>
</feature>